<dbReference type="Gene3D" id="2.60.40.150">
    <property type="entry name" value="C2 domain"/>
    <property type="match status" value="1"/>
</dbReference>
<dbReference type="Pfam" id="PF00168">
    <property type="entry name" value="C2"/>
    <property type="match status" value="1"/>
</dbReference>
<dbReference type="PANTHER" id="PTHR32246">
    <property type="entry name" value="INGRESSION PROTEIN FIC1"/>
    <property type="match status" value="1"/>
</dbReference>
<reference evidence="4 5" key="1">
    <citation type="submission" date="2024-03" db="EMBL/GenBank/DDBJ databases">
        <authorList>
            <person name="Martinez-Hernandez J."/>
        </authorList>
    </citation>
    <scope>NUCLEOTIDE SEQUENCE [LARGE SCALE GENOMIC DNA]</scope>
</reference>
<sequence>MEYKTLELIVVSAKDIKDVNFLSKMDVYAVVLISGDPNNIHKIKTPVHKDGGTNPTWNFSLKFTVNDSLAQQNRLNLEIKLFSSRAVAGDTVIGTVHIPVMELIDNPGDGSFRHVTYQVRMQSGKAKGSLNLSYKFGENVAAPAKAASAPQMAYPPAGTGYPPPAAGSKQEQQMAYHSPAPGSKQENYPSPAAGSKQEPVMAYPAAVAGSSTTPPYGGAAYAPPPQQYGYGYPPGQPGYGYPPPQQSGYGYPPQPGYGYPPGQQPGYGYPPPQQPGYGYPPGQQPGYGYPPGQQQGKKKNKFGMGLGAGLLGGALGGLLIGDMVSDVGNYDAGYDAGFDDGGGFDF</sequence>
<accession>A0AAV1VXE7</accession>
<feature type="compositionally biased region" description="Low complexity" evidence="1">
    <location>
        <begin position="246"/>
        <end position="267"/>
    </location>
</feature>
<evidence type="ECO:0000256" key="2">
    <source>
        <dbReference type="SAM" id="Phobius"/>
    </source>
</evidence>
<dbReference type="PANTHER" id="PTHR32246:SF100">
    <property type="entry name" value="PROTEIN SRC2"/>
    <property type="match status" value="1"/>
</dbReference>
<organism evidence="4 5">
    <name type="scientific">Lupinus luteus</name>
    <name type="common">European yellow lupine</name>
    <dbReference type="NCBI Taxonomy" id="3873"/>
    <lineage>
        <taxon>Eukaryota</taxon>
        <taxon>Viridiplantae</taxon>
        <taxon>Streptophyta</taxon>
        <taxon>Embryophyta</taxon>
        <taxon>Tracheophyta</taxon>
        <taxon>Spermatophyta</taxon>
        <taxon>Magnoliopsida</taxon>
        <taxon>eudicotyledons</taxon>
        <taxon>Gunneridae</taxon>
        <taxon>Pentapetalae</taxon>
        <taxon>rosids</taxon>
        <taxon>fabids</taxon>
        <taxon>Fabales</taxon>
        <taxon>Fabaceae</taxon>
        <taxon>Papilionoideae</taxon>
        <taxon>50 kb inversion clade</taxon>
        <taxon>genistoids sensu lato</taxon>
        <taxon>core genistoids</taxon>
        <taxon>Genisteae</taxon>
        <taxon>Lupinus</taxon>
    </lineage>
</organism>
<name>A0AAV1VXE7_LUPLU</name>
<dbReference type="PROSITE" id="PS50004">
    <property type="entry name" value="C2"/>
    <property type="match status" value="1"/>
</dbReference>
<dbReference type="InterPro" id="IPR000008">
    <property type="entry name" value="C2_dom"/>
</dbReference>
<feature type="compositionally biased region" description="Pro residues" evidence="1">
    <location>
        <begin position="234"/>
        <end position="245"/>
    </location>
</feature>
<gene>
    <name evidence="4" type="ORF">LLUT_LOCUS2665</name>
</gene>
<dbReference type="CDD" id="cd04051">
    <property type="entry name" value="C2_SRC2_like"/>
    <property type="match status" value="1"/>
</dbReference>
<dbReference type="InterPro" id="IPR044750">
    <property type="entry name" value="C2_SRC2/BAP"/>
</dbReference>
<evidence type="ECO:0000259" key="3">
    <source>
        <dbReference type="PROSITE" id="PS50004"/>
    </source>
</evidence>
<feature type="region of interest" description="Disordered" evidence="1">
    <location>
        <begin position="155"/>
        <end position="197"/>
    </location>
</feature>
<dbReference type="EMBL" id="CAXHTB010000002">
    <property type="protein sequence ID" value="CAL0301605.1"/>
    <property type="molecule type" value="Genomic_DNA"/>
</dbReference>
<protein>
    <recommendedName>
        <fullName evidence="3">C2 domain-containing protein</fullName>
    </recommendedName>
</protein>
<proteinExistence type="predicted"/>
<dbReference type="SMART" id="SM00239">
    <property type="entry name" value="C2"/>
    <property type="match status" value="1"/>
</dbReference>
<dbReference type="AlphaFoldDB" id="A0AAV1VXE7"/>
<dbReference type="InterPro" id="IPR035892">
    <property type="entry name" value="C2_domain_sf"/>
</dbReference>
<feature type="transmembrane region" description="Helical" evidence="2">
    <location>
        <begin position="302"/>
        <end position="321"/>
    </location>
</feature>
<evidence type="ECO:0000313" key="5">
    <source>
        <dbReference type="Proteomes" id="UP001497480"/>
    </source>
</evidence>
<keyword evidence="5" id="KW-1185">Reference proteome</keyword>
<dbReference type="Proteomes" id="UP001497480">
    <property type="component" value="Unassembled WGS sequence"/>
</dbReference>
<keyword evidence="2" id="KW-1133">Transmembrane helix</keyword>
<dbReference type="GO" id="GO:0006952">
    <property type="term" value="P:defense response"/>
    <property type="evidence" value="ECO:0007669"/>
    <property type="project" value="InterPro"/>
</dbReference>
<feature type="domain" description="C2" evidence="3">
    <location>
        <begin position="1"/>
        <end position="114"/>
    </location>
</feature>
<keyword evidence="2" id="KW-0472">Membrane</keyword>
<feature type="region of interest" description="Disordered" evidence="1">
    <location>
        <begin position="227"/>
        <end position="300"/>
    </location>
</feature>
<feature type="compositionally biased region" description="Low complexity" evidence="1">
    <location>
        <begin position="275"/>
        <end position="295"/>
    </location>
</feature>
<dbReference type="SUPFAM" id="SSF49562">
    <property type="entry name" value="C2 domain (Calcium/lipid-binding domain, CaLB)"/>
    <property type="match status" value="1"/>
</dbReference>
<keyword evidence="2" id="KW-0812">Transmembrane</keyword>
<comment type="caution">
    <text evidence="4">The sequence shown here is derived from an EMBL/GenBank/DDBJ whole genome shotgun (WGS) entry which is preliminary data.</text>
</comment>
<evidence type="ECO:0000313" key="4">
    <source>
        <dbReference type="EMBL" id="CAL0301605.1"/>
    </source>
</evidence>
<evidence type="ECO:0000256" key="1">
    <source>
        <dbReference type="SAM" id="MobiDB-lite"/>
    </source>
</evidence>